<dbReference type="Pfam" id="PF02195">
    <property type="entry name" value="ParB_N"/>
    <property type="match status" value="1"/>
</dbReference>
<accession>A0A0F9DIC8</accession>
<dbReference type="AlphaFoldDB" id="A0A0F9DIC8"/>
<dbReference type="PANTHER" id="PTHR33375">
    <property type="entry name" value="CHROMOSOME-PARTITIONING PROTEIN PARB-RELATED"/>
    <property type="match status" value="1"/>
</dbReference>
<dbReference type="Gene3D" id="1.10.10.2830">
    <property type="match status" value="1"/>
</dbReference>
<dbReference type="Pfam" id="PF17762">
    <property type="entry name" value="HTH_ParB"/>
    <property type="match status" value="1"/>
</dbReference>
<dbReference type="EMBL" id="LAZR01031499">
    <property type="protein sequence ID" value="KKL53581.1"/>
    <property type="molecule type" value="Genomic_DNA"/>
</dbReference>
<evidence type="ECO:0000313" key="3">
    <source>
        <dbReference type="EMBL" id="KKL53581.1"/>
    </source>
</evidence>
<name>A0A0F9DIC8_9ZZZZ</name>
<reference evidence="3" key="1">
    <citation type="journal article" date="2015" name="Nature">
        <title>Complex archaea that bridge the gap between prokaryotes and eukaryotes.</title>
        <authorList>
            <person name="Spang A."/>
            <person name="Saw J.H."/>
            <person name="Jorgensen S.L."/>
            <person name="Zaremba-Niedzwiedzka K."/>
            <person name="Martijn J."/>
            <person name="Lind A.E."/>
            <person name="van Eijk R."/>
            <person name="Schleper C."/>
            <person name="Guy L."/>
            <person name="Ettema T.J."/>
        </authorList>
    </citation>
    <scope>NUCLEOTIDE SEQUENCE</scope>
</reference>
<dbReference type="SMART" id="SM00470">
    <property type="entry name" value="ParB"/>
    <property type="match status" value="1"/>
</dbReference>
<dbReference type="InterPro" id="IPR041468">
    <property type="entry name" value="HTH_ParB/Spo0J"/>
</dbReference>
<dbReference type="InterPro" id="IPR004437">
    <property type="entry name" value="ParB/RepB/Spo0J"/>
</dbReference>
<dbReference type="GO" id="GO:0007059">
    <property type="term" value="P:chromosome segregation"/>
    <property type="evidence" value="ECO:0007669"/>
    <property type="project" value="UniProtKB-KW"/>
</dbReference>
<dbReference type="InterPro" id="IPR050336">
    <property type="entry name" value="Chromosome_partition/occlusion"/>
</dbReference>
<proteinExistence type="predicted"/>
<feature type="domain" description="ParB-like N-terminal" evidence="2">
    <location>
        <begin position="6"/>
        <end position="95"/>
    </location>
</feature>
<comment type="caution">
    <text evidence="3">The sequence shown here is derived from an EMBL/GenBank/DDBJ whole genome shotgun (WGS) entry which is preliminary data.</text>
</comment>
<evidence type="ECO:0000259" key="2">
    <source>
        <dbReference type="SMART" id="SM00470"/>
    </source>
</evidence>
<gene>
    <name evidence="3" type="ORF">LCGC14_2274000</name>
</gene>
<dbReference type="GO" id="GO:0003677">
    <property type="term" value="F:DNA binding"/>
    <property type="evidence" value="ECO:0007669"/>
    <property type="project" value="InterPro"/>
</dbReference>
<dbReference type="SUPFAM" id="SSF110849">
    <property type="entry name" value="ParB/Sulfiredoxin"/>
    <property type="match status" value="1"/>
</dbReference>
<sequence>MAETRLLIEMDKIKCGENLGRLDFDDDEVEDLAVSIGRIGLINPIIVRKKDEMFEIIAGHRRYVAAKKCGMETIACYVHEGKETDATEITIAENLFRTDLTPVETACMVNDIINNDIMTLDQVAAAMHRSRRWVQSQVDLLAWPNDVLEIVHKGKLSVSAASNLALVEDTSYRGFLIRNAVESGATARTTAAWLQAWRSLAPPEEAISAEPLPGGSAVIPAVPQAPCLCCGNIQRTDALATVLMCPQCIGAIRNAESR</sequence>
<dbReference type="InterPro" id="IPR036086">
    <property type="entry name" value="ParB/Sulfiredoxin_sf"/>
</dbReference>
<evidence type="ECO:0000256" key="1">
    <source>
        <dbReference type="ARBA" id="ARBA00022829"/>
    </source>
</evidence>
<dbReference type="Gene3D" id="3.90.1530.30">
    <property type="match status" value="1"/>
</dbReference>
<dbReference type="GO" id="GO:0005694">
    <property type="term" value="C:chromosome"/>
    <property type="evidence" value="ECO:0007669"/>
    <property type="project" value="TreeGrafter"/>
</dbReference>
<keyword evidence="1" id="KW-0159">Chromosome partition</keyword>
<dbReference type="NCBIfam" id="TIGR00180">
    <property type="entry name" value="parB_part"/>
    <property type="match status" value="1"/>
</dbReference>
<dbReference type="PANTHER" id="PTHR33375:SF1">
    <property type="entry name" value="CHROMOSOME-PARTITIONING PROTEIN PARB-RELATED"/>
    <property type="match status" value="1"/>
</dbReference>
<dbReference type="InterPro" id="IPR003115">
    <property type="entry name" value="ParB_N"/>
</dbReference>
<organism evidence="3">
    <name type="scientific">marine sediment metagenome</name>
    <dbReference type="NCBI Taxonomy" id="412755"/>
    <lineage>
        <taxon>unclassified sequences</taxon>
        <taxon>metagenomes</taxon>
        <taxon>ecological metagenomes</taxon>
    </lineage>
</organism>
<protein>
    <recommendedName>
        <fullName evidence="2">ParB-like N-terminal domain-containing protein</fullName>
    </recommendedName>
</protein>